<gene>
    <name evidence="1" type="ORF">DFH07DRAFT_947635</name>
</gene>
<dbReference type="Proteomes" id="UP001215280">
    <property type="component" value="Unassembled WGS sequence"/>
</dbReference>
<comment type="caution">
    <text evidence="1">The sequence shown here is derived from an EMBL/GenBank/DDBJ whole genome shotgun (WGS) entry which is preliminary data.</text>
</comment>
<proteinExistence type="predicted"/>
<sequence length="243" mass="27510">MERALELSQALAQSRTRITGPSLQEISIGLRSSPVPVSMFTRFTELRVLELQAYYTEFTSSSIHGNMLGNLHTLRIVQPNESLLNAFSMMGLESLQNLSLPYSTTHSPAVVKFLKAHGSHVLHGKFGHNVHLIDLCKNRIDIEFDDDLGPAQFTCETPHESLTKMTAPGLKDPTTINLDTFDMFPALREIYLLHFTWPTTEREISKSKAVPFAESLLEKNIKLIDKSGKHWVPRVKSVRQRKR</sequence>
<dbReference type="AlphaFoldDB" id="A0AAD7HAU1"/>
<name>A0AAD7HAU1_9AGAR</name>
<keyword evidence="2" id="KW-1185">Reference proteome</keyword>
<accession>A0AAD7HAU1</accession>
<organism evidence="1 2">
    <name type="scientific">Mycena maculata</name>
    <dbReference type="NCBI Taxonomy" id="230809"/>
    <lineage>
        <taxon>Eukaryota</taxon>
        <taxon>Fungi</taxon>
        <taxon>Dikarya</taxon>
        <taxon>Basidiomycota</taxon>
        <taxon>Agaricomycotina</taxon>
        <taxon>Agaricomycetes</taxon>
        <taxon>Agaricomycetidae</taxon>
        <taxon>Agaricales</taxon>
        <taxon>Marasmiineae</taxon>
        <taxon>Mycenaceae</taxon>
        <taxon>Mycena</taxon>
    </lineage>
</organism>
<evidence type="ECO:0000313" key="1">
    <source>
        <dbReference type="EMBL" id="KAJ7716225.1"/>
    </source>
</evidence>
<evidence type="ECO:0000313" key="2">
    <source>
        <dbReference type="Proteomes" id="UP001215280"/>
    </source>
</evidence>
<reference evidence="1" key="1">
    <citation type="submission" date="2023-03" db="EMBL/GenBank/DDBJ databases">
        <title>Massive genome expansion in bonnet fungi (Mycena s.s.) driven by repeated elements and novel gene families across ecological guilds.</title>
        <authorList>
            <consortium name="Lawrence Berkeley National Laboratory"/>
            <person name="Harder C.B."/>
            <person name="Miyauchi S."/>
            <person name="Viragh M."/>
            <person name="Kuo A."/>
            <person name="Thoen E."/>
            <person name="Andreopoulos B."/>
            <person name="Lu D."/>
            <person name="Skrede I."/>
            <person name="Drula E."/>
            <person name="Henrissat B."/>
            <person name="Morin E."/>
            <person name="Kohler A."/>
            <person name="Barry K."/>
            <person name="LaButti K."/>
            <person name="Morin E."/>
            <person name="Salamov A."/>
            <person name="Lipzen A."/>
            <person name="Mereny Z."/>
            <person name="Hegedus B."/>
            <person name="Baldrian P."/>
            <person name="Stursova M."/>
            <person name="Weitz H."/>
            <person name="Taylor A."/>
            <person name="Grigoriev I.V."/>
            <person name="Nagy L.G."/>
            <person name="Martin F."/>
            <person name="Kauserud H."/>
        </authorList>
    </citation>
    <scope>NUCLEOTIDE SEQUENCE</scope>
    <source>
        <strain evidence="1">CBHHK188m</strain>
    </source>
</reference>
<dbReference type="EMBL" id="JARJLG010000335">
    <property type="protein sequence ID" value="KAJ7716225.1"/>
    <property type="molecule type" value="Genomic_DNA"/>
</dbReference>
<protein>
    <submittedName>
        <fullName evidence="1">Uncharacterized protein</fullName>
    </submittedName>
</protein>